<dbReference type="InterPro" id="IPR036779">
    <property type="entry name" value="LysM_dom_sf"/>
</dbReference>
<comment type="caution">
    <text evidence="2">The sequence shown here is derived from an EMBL/GenBank/DDBJ whole genome shotgun (WGS) entry which is preliminary data.</text>
</comment>
<dbReference type="Pfam" id="PF01476">
    <property type="entry name" value="LysM"/>
    <property type="match status" value="1"/>
</dbReference>
<dbReference type="PROSITE" id="PS51782">
    <property type="entry name" value="LYSM"/>
    <property type="match status" value="1"/>
</dbReference>
<dbReference type="CDD" id="cd00118">
    <property type="entry name" value="LysM"/>
    <property type="match status" value="1"/>
</dbReference>
<gene>
    <name evidence="2" type="ORF">BKP45_20425</name>
</gene>
<evidence type="ECO:0000313" key="3">
    <source>
        <dbReference type="Proteomes" id="UP000180057"/>
    </source>
</evidence>
<evidence type="ECO:0000313" key="2">
    <source>
        <dbReference type="EMBL" id="OIJ17924.1"/>
    </source>
</evidence>
<dbReference type="RefSeq" id="WP_071390986.1">
    <property type="nucleotide sequence ID" value="NZ_MLQS01000031.1"/>
</dbReference>
<keyword evidence="3" id="KW-1185">Reference proteome</keyword>
<protein>
    <recommendedName>
        <fullName evidence="1">LysM domain-containing protein</fullName>
    </recommendedName>
</protein>
<dbReference type="SMART" id="SM00257">
    <property type="entry name" value="LysM"/>
    <property type="match status" value="1"/>
</dbReference>
<evidence type="ECO:0000259" key="1">
    <source>
        <dbReference type="PROSITE" id="PS51782"/>
    </source>
</evidence>
<dbReference type="STRING" id="472963.BKP45_20425"/>
<dbReference type="InterPro" id="IPR018392">
    <property type="entry name" value="LysM"/>
</dbReference>
<name>A0A1S2M037_9BACI</name>
<dbReference type="EMBL" id="MLQS01000031">
    <property type="protein sequence ID" value="OIJ17924.1"/>
    <property type="molecule type" value="Genomic_DNA"/>
</dbReference>
<organism evidence="2 3">
    <name type="scientific">Anaerobacillus alkalidiazotrophicus</name>
    <dbReference type="NCBI Taxonomy" id="472963"/>
    <lineage>
        <taxon>Bacteria</taxon>
        <taxon>Bacillati</taxon>
        <taxon>Bacillota</taxon>
        <taxon>Bacilli</taxon>
        <taxon>Bacillales</taxon>
        <taxon>Bacillaceae</taxon>
        <taxon>Anaerobacillus</taxon>
    </lineage>
</organism>
<dbReference type="Proteomes" id="UP000180057">
    <property type="component" value="Unassembled WGS sequence"/>
</dbReference>
<sequence>MKKLLRFSFQDLIILTLFAILIAYMFMSVQTSAHPKFDYFIEIEVNDGDTLWSIASNYSEGMSIQLYISMLRTHNQLKQDLIYPGQKLLVPQLESSEVTYNAGNYLLPSEYR</sequence>
<dbReference type="Gene3D" id="3.10.350.10">
    <property type="entry name" value="LysM domain"/>
    <property type="match status" value="1"/>
</dbReference>
<feature type="domain" description="LysM" evidence="1">
    <location>
        <begin position="41"/>
        <end position="90"/>
    </location>
</feature>
<reference evidence="2 3" key="1">
    <citation type="submission" date="2016-10" db="EMBL/GenBank/DDBJ databases">
        <title>Draft genome sequences of four alkaliphilic bacteria belonging to the Anaerobacillus genus.</title>
        <authorList>
            <person name="Bassil N.M."/>
            <person name="Lloyd J.R."/>
        </authorList>
    </citation>
    <scope>NUCLEOTIDE SEQUENCE [LARGE SCALE GENOMIC DNA]</scope>
    <source>
        <strain evidence="2 3">DSM 22531</strain>
    </source>
</reference>
<dbReference type="AlphaFoldDB" id="A0A1S2M037"/>
<accession>A0A1S2M037</accession>
<proteinExistence type="predicted"/>
<dbReference type="SUPFAM" id="SSF54106">
    <property type="entry name" value="LysM domain"/>
    <property type="match status" value="1"/>
</dbReference>